<protein>
    <submittedName>
        <fullName evidence="2">HNH endonuclease</fullName>
    </submittedName>
</protein>
<dbReference type="EMBL" id="SNXZ01000008">
    <property type="protein sequence ID" value="TDP92086.1"/>
    <property type="molecule type" value="Genomic_DNA"/>
</dbReference>
<organism evidence="2 3">
    <name type="scientific">Labedaea rhizosphaerae</name>
    <dbReference type="NCBI Taxonomy" id="598644"/>
    <lineage>
        <taxon>Bacteria</taxon>
        <taxon>Bacillati</taxon>
        <taxon>Actinomycetota</taxon>
        <taxon>Actinomycetes</taxon>
        <taxon>Pseudonocardiales</taxon>
        <taxon>Pseudonocardiaceae</taxon>
        <taxon>Labedaea</taxon>
    </lineage>
</organism>
<accession>A0A4R6S0G5</accession>
<keyword evidence="2" id="KW-0540">Nuclease</keyword>
<dbReference type="CDD" id="cd00085">
    <property type="entry name" value="HNHc"/>
    <property type="match status" value="1"/>
</dbReference>
<keyword evidence="2" id="KW-0255">Endonuclease</keyword>
<evidence type="ECO:0000259" key="1">
    <source>
        <dbReference type="SMART" id="SM00507"/>
    </source>
</evidence>
<keyword evidence="3" id="KW-1185">Reference proteome</keyword>
<dbReference type="SMART" id="SM00507">
    <property type="entry name" value="HNHc"/>
    <property type="match status" value="1"/>
</dbReference>
<dbReference type="RefSeq" id="WP_243754443.1">
    <property type="nucleotide sequence ID" value="NZ_SNXZ01000008.1"/>
</dbReference>
<dbReference type="Pfam" id="PF14279">
    <property type="entry name" value="HNH_5"/>
    <property type="match status" value="1"/>
</dbReference>
<dbReference type="InterPro" id="IPR029471">
    <property type="entry name" value="HNH_5"/>
</dbReference>
<dbReference type="AlphaFoldDB" id="A0A4R6S0G5"/>
<evidence type="ECO:0000313" key="2">
    <source>
        <dbReference type="EMBL" id="TDP92086.1"/>
    </source>
</evidence>
<keyword evidence="2" id="KW-0378">Hydrolase</keyword>
<dbReference type="GO" id="GO:0004519">
    <property type="term" value="F:endonuclease activity"/>
    <property type="evidence" value="ECO:0007669"/>
    <property type="project" value="UniProtKB-KW"/>
</dbReference>
<evidence type="ECO:0000313" key="3">
    <source>
        <dbReference type="Proteomes" id="UP000295444"/>
    </source>
</evidence>
<proteinExistence type="predicted"/>
<dbReference type="PANTHER" id="PTHR33877">
    <property type="entry name" value="SLL1193 PROTEIN"/>
    <property type="match status" value="1"/>
</dbReference>
<gene>
    <name evidence="2" type="ORF">EV186_108299</name>
</gene>
<sequence length="123" mass="13955">MNNRNLGRADRMTVVLERDGTHCTWCGQDLTGLAVPTTDHLIPKVKGGPAWLENEVAACRRCNGQRGHLSPAEWLTECRGRGWHPDAERVRRVLASLREAIEERGGQRRARQYLASQLRRLNC</sequence>
<comment type="caution">
    <text evidence="2">The sequence shown here is derived from an EMBL/GenBank/DDBJ whole genome shotgun (WGS) entry which is preliminary data.</text>
</comment>
<dbReference type="Proteomes" id="UP000295444">
    <property type="component" value="Unassembled WGS sequence"/>
</dbReference>
<feature type="domain" description="HNH nuclease" evidence="1">
    <location>
        <begin position="10"/>
        <end position="64"/>
    </location>
</feature>
<reference evidence="2 3" key="1">
    <citation type="submission" date="2019-03" db="EMBL/GenBank/DDBJ databases">
        <title>Genomic Encyclopedia of Type Strains, Phase IV (KMG-IV): sequencing the most valuable type-strain genomes for metagenomic binning, comparative biology and taxonomic classification.</title>
        <authorList>
            <person name="Goeker M."/>
        </authorList>
    </citation>
    <scope>NUCLEOTIDE SEQUENCE [LARGE SCALE GENOMIC DNA]</scope>
    <source>
        <strain evidence="2 3">DSM 45361</strain>
    </source>
</reference>
<dbReference type="Gene3D" id="1.10.30.50">
    <property type="match status" value="1"/>
</dbReference>
<dbReference type="InterPro" id="IPR052892">
    <property type="entry name" value="NA-targeting_endonuclease"/>
</dbReference>
<dbReference type="PANTHER" id="PTHR33877:SF2">
    <property type="entry name" value="OS07G0170200 PROTEIN"/>
    <property type="match status" value="1"/>
</dbReference>
<dbReference type="InterPro" id="IPR003615">
    <property type="entry name" value="HNH_nuc"/>
</dbReference>
<name>A0A4R6S0G5_LABRH</name>